<dbReference type="NCBIfam" id="NF006828">
    <property type="entry name" value="PRK09350.1"/>
    <property type="match status" value="1"/>
</dbReference>
<keyword evidence="1" id="KW-0436">Ligase</keyword>
<accession>A0ABS8KQ37</accession>
<dbReference type="PRINTS" id="PR00982">
    <property type="entry name" value="TRNASYNTHLYS"/>
</dbReference>
<gene>
    <name evidence="5" type="primary">genX</name>
    <name evidence="5" type="ORF">LJ725_04320</name>
</gene>
<proteinExistence type="predicted"/>
<keyword evidence="6" id="KW-1185">Reference proteome</keyword>
<dbReference type="InterPro" id="IPR045864">
    <property type="entry name" value="aa-tRNA-synth_II/BPL/LPL"/>
</dbReference>
<keyword evidence="3" id="KW-0067">ATP-binding</keyword>
<evidence type="ECO:0000256" key="3">
    <source>
        <dbReference type="ARBA" id="ARBA00022840"/>
    </source>
</evidence>
<organism evidence="5 6">
    <name type="scientific">Reyranella aquatilis</name>
    <dbReference type="NCBI Taxonomy" id="2035356"/>
    <lineage>
        <taxon>Bacteria</taxon>
        <taxon>Pseudomonadati</taxon>
        <taxon>Pseudomonadota</taxon>
        <taxon>Alphaproteobacteria</taxon>
        <taxon>Hyphomicrobiales</taxon>
        <taxon>Reyranellaceae</taxon>
        <taxon>Reyranella</taxon>
    </lineage>
</organism>
<keyword evidence="2" id="KW-0547">Nucleotide-binding</keyword>
<dbReference type="NCBIfam" id="TIGR00462">
    <property type="entry name" value="genX"/>
    <property type="match status" value="1"/>
</dbReference>
<sequence length="331" mass="37081">MTEWRPDRLARRLPHLEARARLLASMRRWFAAEGFLEVETPILQVAPGAEVHLTGFATEWELPDGEARERWLHSSPEFAMKKLLAGGLPRIFQFARVFRNAEGSALHHPEFTMLEWYRTGVGYEAIMDDCAALLACLGVDELQWDGQVCDPHAQPERLTVAEAFARHAGVDLFATAGNAEALSGASGVPMHAGDSWEDVFFRIMFEKIERRLGMGRPTILCEYPISMAALARAKPGDPRVAERFELYVCGVELANAFGELTDARIQRERLEADMDLKDRLYGVRWPVDEDFLAALDHGLPDCSGIAMGFDRLAMLATGASRIEDVLWLPVR</sequence>
<dbReference type="PANTHER" id="PTHR42918">
    <property type="entry name" value="LYSYL-TRNA SYNTHETASE"/>
    <property type="match status" value="1"/>
</dbReference>
<evidence type="ECO:0000256" key="2">
    <source>
        <dbReference type="ARBA" id="ARBA00022741"/>
    </source>
</evidence>
<protein>
    <submittedName>
        <fullName evidence="5">EF-P lysine aminoacylase GenX</fullName>
    </submittedName>
</protein>
<dbReference type="PROSITE" id="PS50862">
    <property type="entry name" value="AA_TRNA_LIGASE_II"/>
    <property type="match status" value="1"/>
</dbReference>
<name>A0ABS8KQ37_9HYPH</name>
<dbReference type="EMBL" id="JAJISD010000001">
    <property type="protein sequence ID" value="MCC8428177.1"/>
    <property type="molecule type" value="Genomic_DNA"/>
</dbReference>
<dbReference type="SUPFAM" id="SSF55681">
    <property type="entry name" value="Class II aaRS and biotin synthetases"/>
    <property type="match status" value="1"/>
</dbReference>
<dbReference type="PANTHER" id="PTHR42918:SF6">
    <property type="entry name" value="ELONGATION FACTOR P--(R)-BETA-LYSINE LIGASE"/>
    <property type="match status" value="1"/>
</dbReference>
<evidence type="ECO:0000256" key="1">
    <source>
        <dbReference type="ARBA" id="ARBA00022598"/>
    </source>
</evidence>
<dbReference type="Proteomes" id="UP001198862">
    <property type="component" value="Unassembled WGS sequence"/>
</dbReference>
<dbReference type="InterPro" id="IPR018149">
    <property type="entry name" value="Lys-tRNA-synth_II_C"/>
</dbReference>
<dbReference type="RefSeq" id="WP_230549374.1">
    <property type="nucleotide sequence ID" value="NZ_JAJISD010000001.1"/>
</dbReference>
<dbReference type="InterPro" id="IPR004364">
    <property type="entry name" value="Aa-tRNA-synt_II"/>
</dbReference>
<dbReference type="Pfam" id="PF00152">
    <property type="entry name" value="tRNA-synt_2"/>
    <property type="match status" value="1"/>
</dbReference>
<feature type="domain" description="Aminoacyl-transfer RNA synthetases class-II family profile" evidence="4">
    <location>
        <begin position="19"/>
        <end position="329"/>
    </location>
</feature>
<evidence type="ECO:0000259" key="4">
    <source>
        <dbReference type="PROSITE" id="PS50862"/>
    </source>
</evidence>
<comment type="caution">
    <text evidence="5">The sequence shown here is derived from an EMBL/GenBank/DDBJ whole genome shotgun (WGS) entry which is preliminary data.</text>
</comment>
<evidence type="ECO:0000313" key="5">
    <source>
        <dbReference type="EMBL" id="MCC8428177.1"/>
    </source>
</evidence>
<dbReference type="InterPro" id="IPR006195">
    <property type="entry name" value="aa-tRNA-synth_II"/>
</dbReference>
<evidence type="ECO:0000313" key="6">
    <source>
        <dbReference type="Proteomes" id="UP001198862"/>
    </source>
</evidence>
<reference evidence="5 6" key="1">
    <citation type="submission" date="2021-11" db="EMBL/GenBank/DDBJ databases">
        <authorList>
            <person name="Lee D.-H."/>
            <person name="Kim S.-B."/>
        </authorList>
    </citation>
    <scope>NUCLEOTIDE SEQUENCE [LARGE SCALE GENOMIC DNA]</scope>
    <source>
        <strain evidence="5 6">KCTC 52223</strain>
    </source>
</reference>
<dbReference type="Gene3D" id="3.30.930.10">
    <property type="entry name" value="Bira Bifunctional Protein, Domain 2"/>
    <property type="match status" value="1"/>
</dbReference>
<dbReference type="InterPro" id="IPR004525">
    <property type="entry name" value="EpmA"/>
</dbReference>